<gene>
    <name evidence="1" type="ORF">FMOSSE_LOCUS8697</name>
</gene>
<comment type="caution">
    <text evidence="1">The sequence shown here is derived from an EMBL/GenBank/DDBJ whole genome shotgun (WGS) entry which is preliminary data.</text>
</comment>
<dbReference type="Proteomes" id="UP000789375">
    <property type="component" value="Unassembled WGS sequence"/>
</dbReference>
<protein>
    <submittedName>
        <fullName evidence="1">11883_t:CDS:1</fullName>
    </submittedName>
</protein>
<reference evidence="1" key="1">
    <citation type="submission" date="2021-06" db="EMBL/GenBank/DDBJ databases">
        <authorList>
            <person name="Kallberg Y."/>
            <person name="Tangrot J."/>
            <person name="Rosling A."/>
        </authorList>
    </citation>
    <scope>NUCLEOTIDE SEQUENCE</scope>
    <source>
        <strain evidence="1">87-6 pot B 2015</strain>
    </source>
</reference>
<dbReference type="EMBL" id="CAJVPP010002316">
    <property type="protein sequence ID" value="CAG8596076.1"/>
    <property type="molecule type" value="Genomic_DNA"/>
</dbReference>
<name>A0A9N9CA24_FUNMO</name>
<organism evidence="1 2">
    <name type="scientific">Funneliformis mosseae</name>
    <name type="common">Endomycorrhizal fungus</name>
    <name type="synonym">Glomus mosseae</name>
    <dbReference type="NCBI Taxonomy" id="27381"/>
    <lineage>
        <taxon>Eukaryota</taxon>
        <taxon>Fungi</taxon>
        <taxon>Fungi incertae sedis</taxon>
        <taxon>Mucoromycota</taxon>
        <taxon>Glomeromycotina</taxon>
        <taxon>Glomeromycetes</taxon>
        <taxon>Glomerales</taxon>
        <taxon>Glomeraceae</taxon>
        <taxon>Funneliformis</taxon>
    </lineage>
</organism>
<keyword evidence="2" id="KW-1185">Reference proteome</keyword>
<proteinExistence type="predicted"/>
<evidence type="ECO:0000313" key="1">
    <source>
        <dbReference type="EMBL" id="CAG8596076.1"/>
    </source>
</evidence>
<dbReference type="AlphaFoldDB" id="A0A9N9CA24"/>
<evidence type="ECO:0000313" key="2">
    <source>
        <dbReference type="Proteomes" id="UP000789375"/>
    </source>
</evidence>
<accession>A0A9N9CA24</accession>
<sequence>MFYISKSFLLFISHKLKNTIQAYKKAVAEVNTETNEGDKTKVKKREVLLENIITKSSP</sequence>